<sequence length="95" mass="10541">MNAPVIQPSRWFAMNIRSVAPQHRHTAILSSISLFHFHLLSLLISFVLSSSSSHSSPLLACSYFAPHLPVTANGSSLHVSTVYLARKRPTVVYRK</sequence>
<dbReference type="AlphaFoldDB" id="A0AAJ0GP24"/>
<evidence type="ECO:0000256" key="1">
    <source>
        <dbReference type="SAM" id="Phobius"/>
    </source>
</evidence>
<feature type="transmembrane region" description="Helical" evidence="1">
    <location>
        <begin position="68"/>
        <end position="85"/>
    </location>
</feature>
<protein>
    <submittedName>
        <fullName evidence="2">Uncharacterized protein</fullName>
    </submittedName>
</protein>
<evidence type="ECO:0000313" key="2">
    <source>
        <dbReference type="EMBL" id="KAK3303504.1"/>
    </source>
</evidence>
<keyword evidence="3" id="KW-1185">Reference proteome</keyword>
<keyword evidence="1" id="KW-0472">Membrane</keyword>
<feature type="transmembrane region" description="Helical" evidence="1">
    <location>
        <begin position="27"/>
        <end position="48"/>
    </location>
</feature>
<keyword evidence="1" id="KW-1133">Transmembrane helix</keyword>
<keyword evidence="1" id="KW-0812">Transmembrane</keyword>
<evidence type="ECO:0000313" key="3">
    <source>
        <dbReference type="Proteomes" id="UP001273166"/>
    </source>
</evidence>
<dbReference type="GeneID" id="87882362"/>
<reference evidence="2" key="1">
    <citation type="journal article" date="2023" name="Mol. Phylogenet. Evol.">
        <title>Genome-scale phylogeny and comparative genomics of the fungal order Sordariales.</title>
        <authorList>
            <person name="Hensen N."/>
            <person name="Bonometti L."/>
            <person name="Westerberg I."/>
            <person name="Brannstrom I.O."/>
            <person name="Guillou S."/>
            <person name="Cros-Aarteil S."/>
            <person name="Calhoun S."/>
            <person name="Haridas S."/>
            <person name="Kuo A."/>
            <person name="Mondo S."/>
            <person name="Pangilinan J."/>
            <person name="Riley R."/>
            <person name="LaButti K."/>
            <person name="Andreopoulos B."/>
            <person name="Lipzen A."/>
            <person name="Chen C."/>
            <person name="Yan M."/>
            <person name="Daum C."/>
            <person name="Ng V."/>
            <person name="Clum A."/>
            <person name="Steindorff A."/>
            <person name="Ohm R.A."/>
            <person name="Martin F."/>
            <person name="Silar P."/>
            <person name="Natvig D.O."/>
            <person name="Lalanne C."/>
            <person name="Gautier V."/>
            <person name="Ament-Velasquez S.L."/>
            <person name="Kruys A."/>
            <person name="Hutchinson M.I."/>
            <person name="Powell A.J."/>
            <person name="Barry K."/>
            <person name="Miller A.N."/>
            <person name="Grigoriev I.V."/>
            <person name="Debuchy R."/>
            <person name="Gladieux P."/>
            <person name="Hiltunen Thoren M."/>
            <person name="Johannesson H."/>
        </authorList>
    </citation>
    <scope>NUCLEOTIDE SEQUENCE</scope>
    <source>
        <strain evidence="2">CBS 333.67</strain>
    </source>
</reference>
<organism evidence="2 3">
    <name type="scientific">Chaetomium strumarium</name>
    <dbReference type="NCBI Taxonomy" id="1170767"/>
    <lineage>
        <taxon>Eukaryota</taxon>
        <taxon>Fungi</taxon>
        <taxon>Dikarya</taxon>
        <taxon>Ascomycota</taxon>
        <taxon>Pezizomycotina</taxon>
        <taxon>Sordariomycetes</taxon>
        <taxon>Sordariomycetidae</taxon>
        <taxon>Sordariales</taxon>
        <taxon>Chaetomiaceae</taxon>
        <taxon>Chaetomium</taxon>
    </lineage>
</organism>
<proteinExistence type="predicted"/>
<gene>
    <name evidence="2" type="ORF">B0T15DRAFT_277354</name>
</gene>
<dbReference type="EMBL" id="JAUDZG010000006">
    <property type="protein sequence ID" value="KAK3303504.1"/>
    <property type="molecule type" value="Genomic_DNA"/>
</dbReference>
<name>A0AAJ0GP24_9PEZI</name>
<reference evidence="2" key="2">
    <citation type="submission" date="2023-06" db="EMBL/GenBank/DDBJ databases">
        <authorList>
            <consortium name="Lawrence Berkeley National Laboratory"/>
            <person name="Mondo S.J."/>
            <person name="Hensen N."/>
            <person name="Bonometti L."/>
            <person name="Westerberg I."/>
            <person name="Brannstrom I.O."/>
            <person name="Guillou S."/>
            <person name="Cros-Aarteil S."/>
            <person name="Calhoun S."/>
            <person name="Haridas S."/>
            <person name="Kuo A."/>
            <person name="Pangilinan J."/>
            <person name="Riley R."/>
            <person name="Labutti K."/>
            <person name="Andreopoulos B."/>
            <person name="Lipzen A."/>
            <person name="Chen C."/>
            <person name="Yanf M."/>
            <person name="Daum C."/>
            <person name="Ng V."/>
            <person name="Clum A."/>
            <person name="Steindorff A."/>
            <person name="Ohm R."/>
            <person name="Martin F."/>
            <person name="Silar P."/>
            <person name="Natvig D."/>
            <person name="Lalanne C."/>
            <person name="Gautier V."/>
            <person name="Ament-Velasquez S.L."/>
            <person name="Kruys A."/>
            <person name="Hutchinson M.I."/>
            <person name="Powell A.J."/>
            <person name="Barry K."/>
            <person name="Miller A.N."/>
            <person name="Grigoriev I.V."/>
            <person name="Debuchy R."/>
            <person name="Gladieux P."/>
            <person name="Thoren M.H."/>
            <person name="Johannesson H."/>
        </authorList>
    </citation>
    <scope>NUCLEOTIDE SEQUENCE</scope>
    <source>
        <strain evidence="2">CBS 333.67</strain>
    </source>
</reference>
<dbReference type="RefSeq" id="XP_062719284.1">
    <property type="nucleotide sequence ID" value="XM_062863533.1"/>
</dbReference>
<comment type="caution">
    <text evidence="2">The sequence shown here is derived from an EMBL/GenBank/DDBJ whole genome shotgun (WGS) entry which is preliminary data.</text>
</comment>
<accession>A0AAJ0GP24</accession>
<dbReference type="Proteomes" id="UP001273166">
    <property type="component" value="Unassembled WGS sequence"/>
</dbReference>